<comment type="caution">
    <text evidence="1">The sequence shown here is derived from an EMBL/GenBank/DDBJ whole genome shotgun (WGS) entry which is preliminary data.</text>
</comment>
<proteinExistence type="predicted"/>
<dbReference type="RefSeq" id="WP_275473160.1">
    <property type="nucleotide sequence ID" value="NZ_CP162940.1"/>
</dbReference>
<sequence>MGDQQEGVVIGLREIYDKVTQTHEALQLMSPKMIDLEKKADTAMQIATEAKELSISNKKGLGWIQKAFVTVASGATLSFIGDLISKHIH</sequence>
<evidence type="ECO:0000313" key="2">
    <source>
        <dbReference type="Proteomes" id="UP001579974"/>
    </source>
</evidence>
<keyword evidence="2" id="KW-1185">Reference proteome</keyword>
<evidence type="ECO:0008006" key="3">
    <source>
        <dbReference type="Google" id="ProtNLM"/>
    </source>
</evidence>
<protein>
    <recommendedName>
        <fullName evidence="3">Hemolysin XhlA</fullName>
    </recommendedName>
</protein>
<name>A0ABV5AKN6_9BACL</name>
<gene>
    <name evidence="1" type="ORF">KKP3000_002021</name>
</gene>
<organism evidence="1 2">
    <name type="scientific">Alicyclobacillus fastidiosus</name>
    <dbReference type="NCBI Taxonomy" id="392011"/>
    <lineage>
        <taxon>Bacteria</taxon>
        <taxon>Bacillati</taxon>
        <taxon>Bacillota</taxon>
        <taxon>Bacilli</taxon>
        <taxon>Bacillales</taxon>
        <taxon>Alicyclobacillaceae</taxon>
        <taxon>Alicyclobacillus</taxon>
    </lineage>
</organism>
<accession>A0ABV5AKN6</accession>
<dbReference type="Proteomes" id="UP001579974">
    <property type="component" value="Unassembled WGS sequence"/>
</dbReference>
<reference evidence="1 2" key="1">
    <citation type="journal article" date="2024" name="Int. J. Mol. Sci.">
        <title>Exploration of Alicyclobacillus spp. Genome in Search of Antibiotic Resistance.</title>
        <authorList>
            <person name="Bucka-Kolendo J."/>
            <person name="Kiousi D.E."/>
            <person name="Dekowska A."/>
            <person name="Mikolajczuk-Szczyrba A."/>
            <person name="Karadedos D.M."/>
            <person name="Michael P."/>
            <person name="Galanis A."/>
            <person name="Sokolowska B."/>
        </authorList>
    </citation>
    <scope>NUCLEOTIDE SEQUENCE [LARGE SCALE GENOMIC DNA]</scope>
    <source>
        <strain evidence="1 2">KKP 3000</strain>
    </source>
</reference>
<dbReference type="EMBL" id="JBDXSU010000028">
    <property type="protein sequence ID" value="MFB5192807.1"/>
    <property type="molecule type" value="Genomic_DNA"/>
</dbReference>
<evidence type="ECO:0000313" key="1">
    <source>
        <dbReference type="EMBL" id="MFB5192807.1"/>
    </source>
</evidence>